<keyword evidence="2" id="KW-1185">Reference proteome</keyword>
<dbReference type="Proteomes" id="UP000256373">
    <property type="component" value="Unassembled WGS sequence"/>
</dbReference>
<dbReference type="OrthoDB" id="667202at2"/>
<evidence type="ECO:0000313" key="2">
    <source>
        <dbReference type="Proteomes" id="UP000256373"/>
    </source>
</evidence>
<reference evidence="1 2" key="1">
    <citation type="submission" date="2018-07" db="EMBL/GenBank/DDBJ databases">
        <title>Dyadobacter roseus sp. nov., isolated from rose rhizosphere soil.</title>
        <authorList>
            <person name="Chen L."/>
        </authorList>
    </citation>
    <scope>NUCLEOTIDE SEQUENCE [LARGE SCALE GENOMIC DNA]</scope>
    <source>
        <strain evidence="1 2">RS19</strain>
    </source>
</reference>
<evidence type="ECO:0008006" key="3">
    <source>
        <dbReference type="Google" id="ProtNLM"/>
    </source>
</evidence>
<sequence>MKDINDQIEAFFEQYEKRFESGLAGESVGQETTEAFADYFVEASPMGVMGSKNDESFLNAVPKGYDFYKSIGITEMKIKQIDITELDPLHYMVDVRWESVYQKDESEGSIEFSVIYFLQHLKETLKIFAYITGDEQKALKEHGLV</sequence>
<name>A0A3D8Y660_9BACT</name>
<organism evidence="1 2">
    <name type="scientific">Dyadobacter luteus</name>
    <dbReference type="NCBI Taxonomy" id="2259619"/>
    <lineage>
        <taxon>Bacteria</taxon>
        <taxon>Pseudomonadati</taxon>
        <taxon>Bacteroidota</taxon>
        <taxon>Cytophagia</taxon>
        <taxon>Cytophagales</taxon>
        <taxon>Spirosomataceae</taxon>
        <taxon>Dyadobacter</taxon>
    </lineage>
</organism>
<evidence type="ECO:0000313" key="1">
    <source>
        <dbReference type="EMBL" id="REA57425.1"/>
    </source>
</evidence>
<dbReference type="AlphaFoldDB" id="A0A3D8Y660"/>
<accession>A0A3D8Y660</accession>
<dbReference type="EMBL" id="QNUL01000028">
    <property type="protein sequence ID" value="REA57425.1"/>
    <property type="molecule type" value="Genomic_DNA"/>
</dbReference>
<protein>
    <recommendedName>
        <fullName evidence="3">Nuclear transport factor 2 family protein</fullName>
    </recommendedName>
</protein>
<dbReference type="RefSeq" id="WP_115833502.1">
    <property type="nucleotide sequence ID" value="NZ_QNUL01000028.1"/>
</dbReference>
<proteinExistence type="predicted"/>
<gene>
    <name evidence="1" type="ORF">DSL64_24025</name>
</gene>
<comment type="caution">
    <text evidence="1">The sequence shown here is derived from an EMBL/GenBank/DDBJ whole genome shotgun (WGS) entry which is preliminary data.</text>
</comment>